<accession>A0ABQ1NXC9</accession>
<proteinExistence type="predicted"/>
<dbReference type="Proteomes" id="UP000638188">
    <property type="component" value="Unassembled WGS sequence"/>
</dbReference>
<sequence>MLIPNLPVLGAQQDPVKTKRNVQPTAEAERVHEHMERSGERRQRAEGHFPDRRRNRARRKPVNERRDIDDLPSKGLLVDIQV</sequence>
<name>A0ABQ1NXC9_9GAMM</name>
<keyword evidence="3" id="KW-1185">Reference proteome</keyword>
<evidence type="ECO:0000313" key="2">
    <source>
        <dbReference type="EMBL" id="GGC86919.1"/>
    </source>
</evidence>
<protein>
    <submittedName>
        <fullName evidence="2">Uncharacterized protein</fullName>
    </submittedName>
</protein>
<gene>
    <name evidence="2" type="ORF">GCM10007418_03400</name>
</gene>
<organism evidence="2 3">
    <name type="scientific">Halopseudomonas salina</name>
    <dbReference type="NCBI Taxonomy" id="1323744"/>
    <lineage>
        <taxon>Bacteria</taxon>
        <taxon>Pseudomonadati</taxon>
        <taxon>Pseudomonadota</taxon>
        <taxon>Gammaproteobacteria</taxon>
        <taxon>Pseudomonadales</taxon>
        <taxon>Pseudomonadaceae</taxon>
        <taxon>Halopseudomonas</taxon>
    </lineage>
</organism>
<feature type="region of interest" description="Disordered" evidence="1">
    <location>
        <begin position="1"/>
        <end position="82"/>
    </location>
</feature>
<comment type="caution">
    <text evidence="2">The sequence shown here is derived from an EMBL/GenBank/DDBJ whole genome shotgun (WGS) entry which is preliminary data.</text>
</comment>
<evidence type="ECO:0000313" key="3">
    <source>
        <dbReference type="Proteomes" id="UP000638188"/>
    </source>
</evidence>
<dbReference type="RefSeq" id="WP_150277567.1">
    <property type="nucleotide sequence ID" value="NZ_BMFF01000001.1"/>
</dbReference>
<feature type="compositionally biased region" description="Basic and acidic residues" evidence="1">
    <location>
        <begin position="61"/>
        <end position="72"/>
    </location>
</feature>
<feature type="compositionally biased region" description="Basic and acidic residues" evidence="1">
    <location>
        <begin position="27"/>
        <end position="52"/>
    </location>
</feature>
<dbReference type="EMBL" id="BMFF01000001">
    <property type="protein sequence ID" value="GGC86919.1"/>
    <property type="molecule type" value="Genomic_DNA"/>
</dbReference>
<reference evidence="3" key="1">
    <citation type="journal article" date="2019" name="Int. J. Syst. Evol. Microbiol.">
        <title>The Global Catalogue of Microorganisms (GCM) 10K type strain sequencing project: providing services to taxonomists for standard genome sequencing and annotation.</title>
        <authorList>
            <consortium name="The Broad Institute Genomics Platform"/>
            <consortium name="The Broad Institute Genome Sequencing Center for Infectious Disease"/>
            <person name="Wu L."/>
            <person name="Ma J."/>
        </authorList>
    </citation>
    <scope>NUCLEOTIDE SEQUENCE [LARGE SCALE GENOMIC DNA]</scope>
    <source>
        <strain evidence="3">CGMCC 1.12482</strain>
    </source>
</reference>
<evidence type="ECO:0000256" key="1">
    <source>
        <dbReference type="SAM" id="MobiDB-lite"/>
    </source>
</evidence>